<evidence type="ECO:0000256" key="11">
    <source>
        <dbReference type="RuleBase" id="RU003783"/>
    </source>
</evidence>
<dbReference type="InterPro" id="IPR018022">
    <property type="entry name" value="IPT"/>
</dbReference>
<dbReference type="PATRIC" id="fig|1618332.3.peg.231"/>
<evidence type="ECO:0000256" key="1">
    <source>
        <dbReference type="ARBA" id="ARBA00001946"/>
    </source>
</evidence>
<organism evidence="14 15">
    <name type="scientific">Berkelbacteria bacterium GW2011_GWA1_39_10</name>
    <dbReference type="NCBI Taxonomy" id="1618332"/>
    <lineage>
        <taxon>Bacteria</taxon>
        <taxon>Candidatus Berkelbacteria</taxon>
    </lineage>
</organism>
<sequence>MPDTKKIIRLGSARLVAIVGPTGSGKTSWAKILAQKFNGKVITADSRQVYIGMDIGTGKDKSFQQDLIDIIYPDKIFSVADYQKKAEELIAKYQAQNILPVIAGGTGLYIESVLYGYVIPDLKKESLKLRQSFEKLKDTELIKKLQQFDSISAKKIDPKNRRRIIRALEVSILTKNPFSKLQKKKPKYDSLIIGIDVDRETLYSKIDARIEEMVKSGLVEEVRNLLKKYREDLPAMSGIGYKEIIDYLKGRKSLRESIQKIKFNTHAYVRRQMTWFRRDKNIYWVQNINQAEKLIEKFLSK</sequence>
<feature type="region of interest" description="Interaction with substrate tRNA" evidence="10">
    <location>
        <begin position="45"/>
        <end position="48"/>
    </location>
</feature>
<feature type="binding site" evidence="10">
    <location>
        <begin position="20"/>
        <end position="27"/>
    </location>
    <ligand>
        <name>ATP</name>
        <dbReference type="ChEBI" id="CHEBI:30616"/>
    </ligand>
</feature>
<evidence type="ECO:0000256" key="9">
    <source>
        <dbReference type="ARBA" id="ARBA00049563"/>
    </source>
</evidence>
<proteinExistence type="inferred from homology"/>
<dbReference type="SUPFAM" id="SSF52540">
    <property type="entry name" value="P-loop containing nucleoside triphosphate hydrolases"/>
    <property type="match status" value="1"/>
</dbReference>
<keyword evidence="8 10" id="KW-0460">Magnesium</keyword>
<evidence type="ECO:0000256" key="12">
    <source>
        <dbReference type="RuleBase" id="RU003784"/>
    </source>
</evidence>
<feature type="binding site" evidence="10">
    <location>
        <begin position="22"/>
        <end position="27"/>
    </location>
    <ligand>
        <name>substrate</name>
    </ligand>
</feature>
<comment type="catalytic activity">
    <reaction evidence="9 10 11">
        <text>adenosine(37) in tRNA + dimethylallyl diphosphate = N(6)-dimethylallyladenosine(37) in tRNA + diphosphate</text>
        <dbReference type="Rhea" id="RHEA:26482"/>
        <dbReference type="Rhea" id="RHEA-COMP:10162"/>
        <dbReference type="Rhea" id="RHEA-COMP:10375"/>
        <dbReference type="ChEBI" id="CHEBI:33019"/>
        <dbReference type="ChEBI" id="CHEBI:57623"/>
        <dbReference type="ChEBI" id="CHEBI:74411"/>
        <dbReference type="ChEBI" id="CHEBI:74415"/>
        <dbReference type="EC" id="2.5.1.75"/>
    </reaction>
</comment>
<dbReference type="HAMAP" id="MF_00185">
    <property type="entry name" value="IPP_trans"/>
    <property type="match status" value="1"/>
</dbReference>
<dbReference type="PANTHER" id="PTHR11088">
    <property type="entry name" value="TRNA DIMETHYLALLYLTRANSFERASE"/>
    <property type="match status" value="1"/>
</dbReference>
<evidence type="ECO:0000256" key="4">
    <source>
        <dbReference type="ARBA" id="ARBA00022679"/>
    </source>
</evidence>
<evidence type="ECO:0000256" key="10">
    <source>
        <dbReference type="HAMAP-Rule" id="MF_00185"/>
    </source>
</evidence>
<dbReference type="STRING" id="1618332.UT15_C0005G0013"/>
<reference evidence="14 15" key="1">
    <citation type="journal article" date="2015" name="Nature">
        <title>rRNA introns, odd ribosomes, and small enigmatic genomes across a large radiation of phyla.</title>
        <authorList>
            <person name="Brown C.T."/>
            <person name="Hug L.A."/>
            <person name="Thomas B.C."/>
            <person name="Sharon I."/>
            <person name="Castelle C.J."/>
            <person name="Singh A."/>
            <person name="Wilkins M.J."/>
            <person name="Williams K.H."/>
            <person name="Banfield J.F."/>
        </authorList>
    </citation>
    <scope>NUCLEOTIDE SEQUENCE [LARGE SCALE GENOMIC DNA]</scope>
</reference>
<dbReference type="Gene3D" id="3.40.50.300">
    <property type="entry name" value="P-loop containing nucleotide triphosphate hydrolases"/>
    <property type="match status" value="1"/>
</dbReference>
<keyword evidence="5 10" id="KW-0819">tRNA processing</keyword>
<accession>A0A0G0LFX5</accession>
<feature type="site" description="Interaction with substrate tRNA" evidence="10">
    <location>
        <position position="106"/>
    </location>
</feature>
<dbReference type="GO" id="GO:0052381">
    <property type="term" value="F:tRNA dimethylallyltransferase activity"/>
    <property type="evidence" value="ECO:0007669"/>
    <property type="project" value="UniProtKB-UniRule"/>
</dbReference>
<keyword evidence="4 10" id="KW-0808">Transferase</keyword>
<dbReference type="AlphaFoldDB" id="A0A0G0LFX5"/>
<comment type="subunit">
    <text evidence="10">Monomer.</text>
</comment>
<dbReference type="Pfam" id="PF01715">
    <property type="entry name" value="IPPT"/>
    <property type="match status" value="1"/>
</dbReference>
<dbReference type="Proteomes" id="UP000033862">
    <property type="component" value="Unassembled WGS sequence"/>
</dbReference>
<evidence type="ECO:0000256" key="8">
    <source>
        <dbReference type="ARBA" id="ARBA00022842"/>
    </source>
</evidence>
<dbReference type="NCBIfam" id="TIGR00174">
    <property type="entry name" value="miaA"/>
    <property type="match status" value="1"/>
</dbReference>
<evidence type="ECO:0000256" key="5">
    <source>
        <dbReference type="ARBA" id="ARBA00022694"/>
    </source>
</evidence>
<comment type="caution">
    <text evidence="14">The sequence shown here is derived from an EMBL/GenBank/DDBJ whole genome shotgun (WGS) entry which is preliminary data.</text>
</comment>
<dbReference type="EMBL" id="LBVS01000005">
    <property type="protein sequence ID" value="KKQ90763.1"/>
    <property type="molecule type" value="Genomic_DNA"/>
</dbReference>
<name>A0A0G0LFX5_9BACT</name>
<dbReference type="PANTHER" id="PTHR11088:SF60">
    <property type="entry name" value="TRNA DIMETHYLALLYLTRANSFERASE"/>
    <property type="match status" value="1"/>
</dbReference>
<protein>
    <recommendedName>
        <fullName evidence="10">tRNA dimethylallyltransferase</fullName>
        <ecNumber evidence="10">2.5.1.75</ecNumber>
    </recommendedName>
    <alternativeName>
        <fullName evidence="10">Dimethylallyl diphosphate:tRNA dimethylallyltransferase</fullName>
        <shortName evidence="10">DMAPP:tRNA dimethylallyltransferase</shortName>
        <shortName evidence="10">DMATase</shortName>
    </alternativeName>
    <alternativeName>
        <fullName evidence="10">Isopentenyl-diphosphate:tRNA isopentenyltransferase</fullName>
        <shortName evidence="10">IPP transferase</shortName>
        <shortName evidence="10">IPPT</shortName>
        <shortName evidence="10">IPTase</shortName>
    </alternativeName>
</protein>
<gene>
    <name evidence="10" type="primary">miaA</name>
    <name evidence="14" type="ORF">UT15_C0005G0013</name>
</gene>
<keyword evidence="6 10" id="KW-0547">Nucleotide-binding</keyword>
<dbReference type="EC" id="2.5.1.75" evidence="10"/>
<feature type="site" description="Interaction with substrate tRNA" evidence="10">
    <location>
        <position position="130"/>
    </location>
</feature>
<evidence type="ECO:0000256" key="3">
    <source>
        <dbReference type="ARBA" id="ARBA00005842"/>
    </source>
</evidence>
<dbReference type="Gene3D" id="1.10.20.140">
    <property type="match status" value="1"/>
</dbReference>
<evidence type="ECO:0000256" key="13">
    <source>
        <dbReference type="RuleBase" id="RU003785"/>
    </source>
</evidence>
<comment type="similarity">
    <text evidence="3 10 13">Belongs to the IPP transferase family.</text>
</comment>
<dbReference type="GO" id="GO:0006400">
    <property type="term" value="P:tRNA modification"/>
    <property type="evidence" value="ECO:0007669"/>
    <property type="project" value="TreeGrafter"/>
</dbReference>
<evidence type="ECO:0000313" key="14">
    <source>
        <dbReference type="EMBL" id="KKQ90763.1"/>
    </source>
</evidence>
<evidence type="ECO:0000256" key="6">
    <source>
        <dbReference type="ARBA" id="ARBA00022741"/>
    </source>
</evidence>
<evidence type="ECO:0000313" key="15">
    <source>
        <dbReference type="Proteomes" id="UP000033862"/>
    </source>
</evidence>
<dbReference type="GO" id="GO:0005524">
    <property type="term" value="F:ATP binding"/>
    <property type="evidence" value="ECO:0007669"/>
    <property type="project" value="UniProtKB-UniRule"/>
</dbReference>
<comment type="caution">
    <text evidence="10">Lacks conserved residue(s) required for the propagation of feature annotation.</text>
</comment>
<evidence type="ECO:0000256" key="7">
    <source>
        <dbReference type="ARBA" id="ARBA00022840"/>
    </source>
</evidence>
<dbReference type="InterPro" id="IPR027417">
    <property type="entry name" value="P-loop_NTPase"/>
</dbReference>
<keyword evidence="7 10" id="KW-0067">ATP-binding</keyword>
<comment type="function">
    <text evidence="2 10 12">Catalyzes the transfer of a dimethylallyl group onto the adenine at position 37 in tRNAs that read codons beginning with uridine, leading to the formation of N6-(dimethylallyl)adenosine (i(6)A).</text>
</comment>
<evidence type="ECO:0000256" key="2">
    <source>
        <dbReference type="ARBA" id="ARBA00003213"/>
    </source>
</evidence>
<comment type="cofactor">
    <cofactor evidence="1 10">
        <name>Mg(2+)</name>
        <dbReference type="ChEBI" id="CHEBI:18420"/>
    </cofactor>
</comment>
<dbReference type="InterPro" id="IPR039657">
    <property type="entry name" value="Dimethylallyltransferase"/>
</dbReference>